<keyword evidence="3" id="KW-0540">Nuclease</keyword>
<evidence type="ECO:0000256" key="1">
    <source>
        <dbReference type="SAM" id="MobiDB-lite"/>
    </source>
</evidence>
<reference evidence="3" key="1">
    <citation type="submission" date="2023-06" db="EMBL/GenBank/DDBJ databases">
        <authorList>
            <consortium name="Lawrence Berkeley National Laboratory"/>
            <person name="Ahrendt S."/>
            <person name="Sahu N."/>
            <person name="Indic B."/>
            <person name="Wong-Bajracharya J."/>
            <person name="Merenyi Z."/>
            <person name="Ke H.-M."/>
            <person name="Monk M."/>
            <person name="Kocsube S."/>
            <person name="Drula E."/>
            <person name="Lipzen A."/>
            <person name="Balint B."/>
            <person name="Henrissat B."/>
            <person name="Andreopoulos B."/>
            <person name="Martin F.M."/>
            <person name="Harder C.B."/>
            <person name="Rigling D."/>
            <person name="Ford K.L."/>
            <person name="Foster G.D."/>
            <person name="Pangilinan J."/>
            <person name="Papanicolaou A."/>
            <person name="Barry K."/>
            <person name="LaButti K."/>
            <person name="Viragh M."/>
            <person name="Koriabine M."/>
            <person name="Yan M."/>
            <person name="Riley R."/>
            <person name="Champramary S."/>
            <person name="Plett K.L."/>
            <person name="Tsai I.J."/>
            <person name="Slot J."/>
            <person name="Sipos G."/>
            <person name="Plett J."/>
            <person name="Nagy L.G."/>
            <person name="Grigoriev I.V."/>
        </authorList>
    </citation>
    <scope>NUCLEOTIDE SEQUENCE</scope>
    <source>
        <strain evidence="3">FPL87.14</strain>
    </source>
</reference>
<comment type="caution">
    <text evidence="3">The sequence shown here is derived from an EMBL/GenBank/DDBJ whole genome shotgun (WGS) entry which is preliminary data.</text>
</comment>
<name>A0AA39MG74_9AGAR</name>
<dbReference type="InterPro" id="IPR005135">
    <property type="entry name" value="Endo/exonuclease/phosphatase"/>
</dbReference>
<proteinExistence type="predicted"/>
<feature type="domain" description="Endonuclease/exonuclease/phosphatase" evidence="2">
    <location>
        <begin position="163"/>
        <end position="393"/>
    </location>
</feature>
<feature type="region of interest" description="Disordered" evidence="1">
    <location>
        <begin position="80"/>
        <end position="108"/>
    </location>
</feature>
<keyword evidence="3" id="KW-0255">Endonuclease</keyword>
<keyword evidence="3" id="KW-0378">Hydrolase</keyword>
<protein>
    <submittedName>
        <fullName evidence="3">Endonuclease/exonuclease/phosphatase</fullName>
    </submittedName>
</protein>
<dbReference type="GO" id="GO:0004519">
    <property type="term" value="F:endonuclease activity"/>
    <property type="evidence" value="ECO:0007669"/>
    <property type="project" value="UniProtKB-KW"/>
</dbReference>
<dbReference type="Pfam" id="PF03372">
    <property type="entry name" value="Exo_endo_phos"/>
    <property type="match status" value="1"/>
</dbReference>
<dbReference type="InterPro" id="IPR036691">
    <property type="entry name" value="Endo/exonu/phosph_ase_sf"/>
</dbReference>
<feature type="region of interest" description="Disordered" evidence="1">
    <location>
        <begin position="1"/>
        <end position="63"/>
    </location>
</feature>
<organism evidence="3 4">
    <name type="scientific">Armillaria borealis</name>
    <dbReference type="NCBI Taxonomy" id="47425"/>
    <lineage>
        <taxon>Eukaryota</taxon>
        <taxon>Fungi</taxon>
        <taxon>Dikarya</taxon>
        <taxon>Basidiomycota</taxon>
        <taxon>Agaricomycotina</taxon>
        <taxon>Agaricomycetes</taxon>
        <taxon>Agaricomycetidae</taxon>
        <taxon>Agaricales</taxon>
        <taxon>Marasmiineae</taxon>
        <taxon>Physalacriaceae</taxon>
        <taxon>Armillaria</taxon>
    </lineage>
</organism>
<evidence type="ECO:0000313" key="3">
    <source>
        <dbReference type="EMBL" id="KAK0433681.1"/>
    </source>
</evidence>
<gene>
    <name evidence="3" type="ORF">EV421DRAFT_1909879</name>
</gene>
<evidence type="ECO:0000313" key="4">
    <source>
        <dbReference type="Proteomes" id="UP001175226"/>
    </source>
</evidence>
<dbReference type="Proteomes" id="UP001175226">
    <property type="component" value="Unassembled WGS sequence"/>
</dbReference>
<dbReference type="Gene3D" id="3.60.10.10">
    <property type="entry name" value="Endonuclease/exonuclease/phosphatase"/>
    <property type="match status" value="1"/>
</dbReference>
<feature type="region of interest" description="Disordered" evidence="1">
    <location>
        <begin position="165"/>
        <end position="189"/>
    </location>
</feature>
<feature type="compositionally biased region" description="Basic and acidic residues" evidence="1">
    <location>
        <begin position="80"/>
        <end position="92"/>
    </location>
</feature>
<dbReference type="EMBL" id="JAUEPT010000078">
    <property type="protein sequence ID" value="KAK0433681.1"/>
    <property type="molecule type" value="Genomic_DNA"/>
</dbReference>
<dbReference type="SUPFAM" id="SSF56219">
    <property type="entry name" value="DNase I-like"/>
    <property type="match status" value="1"/>
</dbReference>
<dbReference type="AlphaFoldDB" id="A0AA39MG74"/>
<sequence length="393" mass="44388">MTSTTTSKHDIISPAPATTQAGRGWQPPSEGGDLSPPDGGSESAKNPVETPGHGTLNLGTAGDSVRLPQQERVLRGGDVHYENEPDIPHNDTPDTQAHRNRNTECNHKMSRDTCNAAEDAELHSETPVRLPQINNQCLQWRQSLENPPSPQQQDHDERMDDMRRALSQGNDDTPPCRNPQESGGSQVVEKSKWSDLNLMMKERWISILTLQETHLSDDYAKTVQTLYGIAIVLNKELIKTEDVMTTELIPGRALLIQAPWHAGKTFTWLAIYAPNKERENKEMWESLSRMWMELKLPAPDGMSGDFNFVKDSIDRLPVHDDSKATVEAFRTFHSKLKLRDGWREANEGARDFTFTQMSGKFSRSRIDRIYVSSALLQNCNEWEIWNPPIGTDH</sequence>
<keyword evidence="4" id="KW-1185">Reference proteome</keyword>
<accession>A0AA39MG74</accession>
<evidence type="ECO:0000259" key="2">
    <source>
        <dbReference type="Pfam" id="PF03372"/>
    </source>
</evidence>